<feature type="compositionally biased region" description="Low complexity" evidence="1">
    <location>
        <begin position="94"/>
        <end position="106"/>
    </location>
</feature>
<dbReference type="KEGG" id="muo:115480006"/>
<feature type="region of interest" description="Disordered" evidence="1">
    <location>
        <begin position="1"/>
        <end position="162"/>
    </location>
</feature>
<feature type="region of interest" description="Disordered" evidence="1">
    <location>
        <begin position="183"/>
        <end position="206"/>
    </location>
</feature>
<dbReference type="InParanoid" id="A0A6P7Z9K5"/>
<accession>A0A6P7Z9K5</accession>
<organism evidence="2 3">
    <name type="scientific">Microcaecilia unicolor</name>
    <dbReference type="NCBI Taxonomy" id="1415580"/>
    <lineage>
        <taxon>Eukaryota</taxon>
        <taxon>Metazoa</taxon>
        <taxon>Chordata</taxon>
        <taxon>Craniata</taxon>
        <taxon>Vertebrata</taxon>
        <taxon>Euteleostomi</taxon>
        <taxon>Amphibia</taxon>
        <taxon>Gymnophiona</taxon>
        <taxon>Siphonopidae</taxon>
        <taxon>Microcaecilia</taxon>
    </lineage>
</organism>
<dbReference type="OrthoDB" id="9904016at2759"/>
<feature type="compositionally biased region" description="Basic and acidic residues" evidence="1">
    <location>
        <begin position="141"/>
        <end position="152"/>
    </location>
</feature>
<keyword evidence="2" id="KW-1185">Reference proteome</keyword>
<sequence>MKEMNKSPRSHQVPHRLPPITGLDLSESTSGIFRIKASSKVKGGALGRSQDLPLKSYSPRAIEEQDVGGSPSPGHVLKNRGPFLAKPPTEGKDTSSTSRTPSPQQPKVRKILVDLQSALEQVWESEDSWGGSNDSYSCTSGKEKEREQRGPRTEGPSKSSNFKAKPVLSCLCICLHPAPLQATGGRRAGPAEKGHRCEGLGRWDTI</sequence>
<reference evidence="2" key="1">
    <citation type="submission" date="2024-06" db="UniProtKB">
        <authorList>
            <consortium name="RefSeq"/>
        </authorList>
    </citation>
    <scope>NUCLEOTIDE SEQUENCE [LARGE SCALE GENOMIC DNA]</scope>
</reference>
<reference evidence="3" key="2">
    <citation type="submission" date="2025-08" db="UniProtKB">
        <authorList>
            <consortium name="RefSeq"/>
        </authorList>
    </citation>
    <scope>IDENTIFICATION</scope>
</reference>
<proteinExistence type="predicted"/>
<dbReference type="GeneID" id="115480006"/>
<protein>
    <submittedName>
        <fullName evidence="3">Uncharacterized protein LOC115480006</fullName>
    </submittedName>
</protein>
<gene>
    <name evidence="3" type="primary">LOC115480006</name>
</gene>
<evidence type="ECO:0000256" key="1">
    <source>
        <dbReference type="SAM" id="MobiDB-lite"/>
    </source>
</evidence>
<dbReference type="AlphaFoldDB" id="A0A6P7Z9K5"/>
<feature type="compositionally biased region" description="Polar residues" evidence="1">
    <location>
        <begin position="130"/>
        <end position="140"/>
    </location>
</feature>
<dbReference type="RefSeq" id="XP_030074243.1">
    <property type="nucleotide sequence ID" value="XM_030218383.1"/>
</dbReference>
<feature type="compositionally biased region" description="Basic and acidic residues" evidence="1">
    <location>
        <begin position="189"/>
        <end position="206"/>
    </location>
</feature>
<name>A0A6P7Z9K5_9AMPH</name>
<dbReference type="Proteomes" id="UP000515156">
    <property type="component" value="Chromosome 11"/>
</dbReference>
<evidence type="ECO:0000313" key="3">
    <source>
        <dbReference type="RefSeq" id="XP_030074243.1"/>
    </source>
</evidence>
<evidence type="ECO:0000313" key="2">
    <source>
        <dbReference type="Proteomes" id="UP000515156"/>
    </source>
</evidence>